<evidence type="ECO:0000256" key="1">
    <source>
        <dbReference type="ARBA" id="ARBA00022737"/>
    </source>
</evidence>
<evidence type="ECO:0000256" key="2">
    <source>
        <dbReference type="ARBA" id="ARBA00023043"/>
    </source>
</evidence>
<dbReference type="PROSITE" id="PS50297">
    <property type="entry name" value="ANK_REP_REGION"/>
    <property type="match status" value="1"/>
</dbReference>
<dbReference type="GeneID" id="71979944"/>
<dbReference type="PROSITE" id="PS50088">
    <property type="entry name" value="ANK_REPEAT"/>
    <property type="match status" value="1"/>
</dbReference>
<dbReference type="PANTHER" id="PTHR46680:SF3">
    <property type="entry name" value="NF-KAPPA-B INHIBITOR CACTUS"/>
    <property type="match status" value="1"/>
</dbReference>
<dbReference type="GO" id="GO:0071356">
    <property type="term" value="P:cellular response to tumor necrosis factor"/>
    <property type="evidence" value="ECO:0007669"/>
    <property type="project" value="TreeGrafter"/>
</dbReference>
<dbReference type="GO" id="GO:0051059">
    <property type="term" value="F:NF-kappaB binding"/>
    <property type="evidence" value="ECO:0007669"/>
    <property type="project" value="TreeGrafter"/>
</dbReference>
<dbReference type="KEGG" id="ffu:CLAFUR5_00066"/>
<dbReference type="GO" id="GO:0005829">
    <property type="term" value="C:cytosol"/>
    <property type="evidence" value="ECO:0007669"/>
    <property type="project" value="TreeGrafter"/>
</dbReference>
<dbReference type="InterPro" id="IPR051070">
    <property type="entry name" value="NF-kappa-B_inhibitor"/>
</dbReference>
<accession>A0A9Q8P328</accession>
<proteinExistence type="predicted"/>
<evidence type="ECO:0000313" key="5">
    <source>
        <dbReference type="Proteomes" id="UP000756132"/>
    </source>
</evidence>
<dbReference type="SUPFAM" id="SSF48403">
    <property type="entry name" value="Ankyrin repeat"/>
    <property type="match status" value="1"/>
</dbReference>
<dbReference type="SMART" id="SM00248">
    <property type="entry name" value="ANK"/>
    <property type="match status" value="2"/>
</dbReference>
<evidence type="ECO:0000313" key="4">
    <source>
        <dbReference type="EMBL" id="UJO11565.1"/>
    </source>
</evidence>
<keyword evidence="1" id="KW-0677">Repeat</keyword>
<dbReference type="AlphaFoldDB" id="A0A9Q8P328"/>
<organism evidence="4 5">
    <name type="scientific">Passalora fulva</name>
    <name type="common">Tomato leaf mold</name>
    <name type="synonym">Cladosporium fulvum</name>
    <dbReference type="NCBI Taxonomy" id="5499"/>
    <lineage>
        <taxon>Eukaryota</taxon>
        <taxon>Fungi</taxon>
        <taxon>Dikarya</taxon>
        <taxon>Ascomycota</taxon>
        <taxon>Pezizomycotina</taxon>
        <taxon>Dothideomycetes</taxon>
        <taxon>Dothideomycetidae</taxon>
        <taxon>Mycosphaerellales</taxon>
        <taxon>Mycosphaerellaceae</taxon>
        <taxon>Fulvia</taxon>
    </lineage>
</organism>
<dbReference type="Pfam" id="PF12796">
    <property type="entry name" value="Ank_2"/>
    <property type="match status" value="1"/>
</dbReference>
<protein>
    <submittedName>
        <fullName evidence="4">Uncharacterized protein</fullName>
    </submittedName>
</protein>
<gene>
    <name evidence="4" type="ORF">CLAFUR5_00066</name>
</gene>
<feature type="repeat" description="ANK" evidence="3">
    <location>
        <begin position="58"/>
        <end position="90"/>
    </location>
</feature>
<dbReference type="RefSeq" id="XP_047755931.1">
    <property type="nucleotide sequence ID" value="XM_047899214.1"/>
</dbReference>
<dbReference type="InterPro" id="IPR036770">
    <property type="entry name" value="Ankyrin_rpt-contain_sf"/>
</dbReference>
<keyword evidence="5" id="KW-1185">Reference proteome</keyword>
<sequence length="178" mass="19720">MFQCSIDEGGQNFLHIAAETGTWRIIYVLVRCFATHHAPLPLEVSIPRKSLPVQPDNSGNTPLHIAAIHDHLDLAKALIRYYDEAHITDVLDLESPTKLDGIMIEPMSTFEMDGDPRLRFLLDCKNHEGLSASQAGFAAGATTTANWLHNSGKQGFDGIELVAAEEADLWFHSLETRE</sequence>
<dbReference type="Gene3D" id="1.25.40.20">
    <property type="entry name" value="Ankyrin repeat-containing domain"/>
    <property type="match status" value="1"/>
</dbReference>
<dbReference type="PANTHER" id="PTHR46680">
    <property type="entry name" value="NF-KAPPA-B INHIBITOR ALPHA"/>
    <property type="match status" value="1"/>
</dbReference>
<reference evidence="4" key="2">
    <citation type="journal article" date="2022" name="Microb. Genom.">
        <title>A chromosome-scale genome assembly of the tomato pathogen Cladosporium fulvum reveals a compartmentalized genome architecture and the presence of a dispensable chromosome.</title>
        <authorList>
            <person name="Zaccaron A.Z."/>
            <person name="Chen L.H."/>
            <person name="Samaras A."/>
            <person name="Stergiopoulos I."/>
        </authorList>
    </citation>
    <scope>NUCLEOTIDE SEQUENCE</scope>
    <source>
        <strain evidence="4">Race5_Kim</strain>
    </source>
</reference>
<name>A0A9Q8P328_PASFU</name>
<dbReference type="EMBL" id="CP090163">
    <property type="protein sequence ID" value="UJO11565.1"/>
    <property type="molecule type" value="Genomic_DNA"/>
</dbReference>
<evidence type="ECO:0000256" key="3">
    <source>
        <dbReference type="PROSITE-ProRule" id="PRU00023"/>
    </source>
</evidence>
<dbReference type="InterPro" id="IPR002110">
    <property type="entry name" value="Ankyrin_rpt"/>
</dbReference>
<dbReference type="Proteomes" id="UP000756132">
    <property type="component" value="Chromosome 1"/>
</dbReference>
<reference evidence="4" key="1">
    <citation type="submission" date="2021-12" db="EMBL/GenBank/DDBJ databases">
        <authorList>
            <person name="Zaccaron A."/>
            <person name="Stergiopoulos I."/>
        </authorList>
    </citation>
    <scope>NUCLEOTIDE SEQUENCE</scope>
    <source>
        <strain evidence="4">Race5_Kim</strain>
    </source>
</reference>
<dbReference type="OrthoDB" id="60433at2759"/>
<keyword evidence="2 3" id="KW-0040">ANK repeat</keyword>